<keyword evidence="6" id="KW-1185">Reference proteome</keyword>
<dbReference type="InterPro" id="IPR000014">
    <property type="entry name" value="PAS"/>
</dbReference>
<evidence type="ECO:0000256" key="1">
    <source>
        <dbReference type="ARBA" id="ARBA00022801"/>
    </source>
</evidence>
<evidence type="ECO:0000256" key="2">
    <source>
        <dbReference type="SAM" id="MobiDB-lite"/>
    </source>
</evidence>
<dbReference type="PROSITE" id="PS50921">
    <property type="entry name" value="ANTAR"/>
    <property type="match status" value="1"/>
</dbReference>
<feature type="domain" description="ANTAR" evidence="3">
    <location>
        <begin position="19"/>
        <end position="80"/>
    </location>
</feature>
<dbReference type="EMBL" id="JBIBSM010000010">
    <property type="protein sequence ID" value="MFF8278294.1"/>
    <property type="molecule type" value="Genomic_DNA"/>
</dbReference>
<organism evidence="5 6">
    <name type="scientific">Streptomyces lateritius</name>
    <dbReference type="NCBI Taxonomy" id="67313"/>
    <lineage>
        <taxon>Bacteria</taxon>
        <taxon>Bacillati</taxon>
        <taxon>Actinomycetota</taxon>
        <taxon>Actinomycetes</taxon>
        <taxon>Kitasatosporales</taxon>
        <taxon>Streptomycetaceae</taxon>
        <taxon>Streptomyces</taxon>
    </lineage>
</organism>
<dbReference type="InterPro" id="IPR035965">
    <property type="entry name" value="PAS-like_dom_sf"/>
</dbReference>
<dbReference type="Gene3D" id="3.30.450.20">
    <property type="entry name" value="PAS domain"/>
    <property type="match status" value="1"/>
</dbReference>
<comment type="caution">
    <text evidence="5">The sequence shown here is derived from an EMBL/GenBank/DDBJ whole genome shotgun (WGS) entry which is preliminary data.</text>
</comment>
<protein>
    <submittedName>
        <fullName evidence="5">SpoIIE family protein phosphatase</fullName>
    </submittedName>
</protein>
<dbReference type="PANTHER" id="PTHR43156">
    <property type="entry name" value="STAGE II SPORULATION PROTEIN E-RELATED"/>
    <property type="match status" value="1"/>
</dbReference>
<keyword evidence="1" id="KW-0378">Hydrolase</keyword>
<reference evidence="5 6" key="1">
    <citation type="submission" date="2024-10" db="EMBL/GenBank/DDBJ databases">
        <title>The Natural Products Discovery Center: Release of the First 8490 Sequenced Strains for Exploring Actinobacteria Biosynthetic Diversity.</title>
        <authorList>
            <person name="Kalkreuter E."/>
            <person name="Kautsar S.A."/>
            <person name="Yang D."/>
            <person name="Bader C.D."/>
            <person name="Teijaro C.N."/>
            <person name="Fluegel L."/>
            <person name="Davis C.M."/>
            <person name="Simpson J.R."/>
            <person name="Lauterbach L."/>
            <person name="Steele A.D."/>
            <person name="Gui C."/>
            <person name="Meng S."/>
            <person name="Li G."/>
            <person name="Viehrig K."/>
            <person name="Ye F."/>
            <person name="Su P."/>
            <person name="Kiefer A.F."/>
            <person name="Nichols A."/>
            <person name="Cepeda A.J."/>
            <person name="Yan W."/>
            <person name="Fan B."/>
            <person name="Jiang Y."/>
            <person name="Adhikari A."/>
            <person name="Zheng C.-J."/>
            <person name="Schuster L."/>
            <person name="Cowan T.M."/>
            <person name="Smanski M.J."/>
            <person name="Chevrette M.G."/>
            <person name="De Carvalho L.P.S."/>
            <person name="Shen B."/>
        </authorList>
    </citation>
    <scope>NUCLEOTIDE SEQUENCE [LARGE SCALE GENOMIC DNA]</scope>
    <source>
        <strain evidence="5 6">NPDC015755</strain>
    </source>
</reference>
<dbReference type="CDD" id="cd00130">
    <property type="entry name" value="PAS"/>
    <property type="match status" value="1"/>
</dbReference>
<sequence length="797" mass="83148">MTTSAEGRPGAGTRTGQDMAGLAAEVGRLRAEITRRHLLDLATGVLAAQLSASPADAAEHLDSLSHATGLGIEDLAADIVNAVAGRPAGETAETVGPGSATGWAHTGLLADSLGPDPAVAAASVTGLSVPHVTDARPVADTAAARRARRAAAAAETKDTVGEAARALLDGGLAPLGAESLWLWRRDAGGCLCLAGHAGVSAAEAAAWQWIPPAAPPAFHSVLSEGSPVWLATGPADGEVLPGPTPHSARALLPVRRRGAVVGLALVTWPGPLTFEAPLMRALVGLTEVAGTVLDAADSPPATTPALVDVLDSLVHPAMLLRLAPSTSAPTVEHLNEYAVAALGGASFPEERSLPLALPHVHADLAHLARRAHRSARAQRVPRLPLSTAPGQQDPPPLLDVRVLPAGADGVVVLWHTVTDPGLASERAVARIQSVGLFQDSLTGGDTVWSEQAYGIFGRGRDEPPVPLLGLRGLVHPDDGAALTELLRTLTERRTGAQTVLRIVLGDRRTVRHVRVAAEPLLDGGTITGIAGVYQDVSESRRTEAALTATFDQLTAVRTRAELRHQVALQLQQAIVPEVPDVQQLPGLVAAARYRPAAEEYRVGGDWYDVQPLPSGKVLVAVGDVAGHGIDSVTGMVALRNAQRGLACTGDSPRRLMEWLNEATLRTSGHPTATAVCALYDPEDRSLVWSSAGHLPLLLLRDGVARLIEPPQDILLGAVPSYAYQERRTELRPGDTLLLYTDGLVERRHDGLDQGLAQLSAAAERVSGYPPDEQVDLLLGAATGDTDDDTSIVAVQVR</sequence>
<dbReference type="SMART" id="SM01012">
    <property type="entry name" value="ANTAR"/>
    <property type="match status" value="1"/>
</dbReference>
<feature type="region of interest" description="Disordered" evidence="2">
    <location>
        <begin position="376"/>
        <end position="396"/>
    </location>
</feature>
<dbReference type="Proteomes" id="UP001603013">
    <property type="component" value="Unassembled WGS sequence"/>
</dbReference>
<dbReference type="InterPro" id="IPR001932">
    <property type="entry name" value="PPM-type_phosphatase-like_dom"/>
</dbReference>
<gene>
    <name evidence="5" type="ORF">ACF05T_19645</name>
</gene>
<name>A0ABW6YEL9_9ACTN</name>
<dbReference type="Gene3D" id="3.60.40.10">
    <property type="entry name" value="PPM-type phosphatase domain"/>
    <property type="match status" value="1"/>
</dbReference>
<accession>A0ABW6YEL9</accession>
<dbReference type="RefSeq" id="WP_391935454.1">
    <property type="nucleotide sequence ID" value="NZ_JBIBSM010000010.1"/>
</dbReference>
<dbReference type="SUPFAM" id="SSF55781">
    <property type="entry name" value="GAF domain-like"/>
    <property type="match status" value="1"/>
</dbReference>
<proteinExistence type="predicted"/>
<dbReference type="Pfam" id="PF07228">
    <property type="entry name" value="SpoIIE"/>
    <property type="match status" value="1"/>
</dbReference>
<evidence type="ECO:0000313" key="6">
    <source>
        <dbReference type="Proteomes" id="UP001603013"/>
    </source>
</evidence>
<dbReference type="SUPFAM" id="SSF81606">
    <property type="entry name" value="PP2C-like"/>
    <property type="match status" value="1"/>
</dbReference>
<dbReference type="InterPro" id="IPR036457">
    <property type="entry name" value="PPM-type-like_dom_sf"/>
</dbReference>
<evidence type="ECO:0000259" key="4">
    <source>
        <dbReference type="PROSITE" id="PS51746"/>
    </source>
</evidence>
<dbReference type="SUPFAM" id="SSF55785">
    <property type="entry name" value="PYP-like sensor domain (PAS domain)"/>
    <property type="match status" value="1"/>
</dbReference>
<dbReference type="PROSITE" id="PS51746">
    <property type="entry name" value="PPM_2"/>
    <property type="match status" value="1"/>
</dbReference>
<dbReference type="InterPro" id="IPR005561">
    <property type="entry name" value="ANTAR"/>
</dbReference>
<evidence type="ECO:0000259" key="3">
    <source>
        <dbReference type="PROSITE" id="PS50921"/>
    </source>
</evidence>
<dbReference type="InterPro" id="IPR052016">
    <property type="entry name" value="Bact_Sigma-Reg"/>
</dbReference>
<dbReference type="PANTHER" id="PTHR43156:SF2">
    <property type="entry name" value="STAGE II SPORULATION PROTEIN E"/>
    <property type="match status" value="1"/>
</dbReference>
<dbReference type="SMART" id="SM00331">
    <property type="entry name" value="PP2C_SIG"/>
    <property type="match status" value="1"/>
</dbReference>
<evidence type="ECO:0000313" key="5">
    <source>
        <dbReference type="EMBL" id="MFF8278294.1"/>
    </source>
</evidence>
<feature type="domain" description="PPM-type phosphatase" evidence="4">
    <location>
        <begin position="587"/>
        <end position="796"/>
    </location>
</feature>
<dbReference type="Pfam" id="PF03861">
    <property type="entry name" value="ANTAR"/>
    <property type="match status" value="1"/>
</dbReference>